<organism evidence="3 4">
    <name type="scientific">Collybia nuda</name>
    <dbReference type="NCBI Taxonomy" id="64659"/>
    <lineage>
        <taxon>Eukaryota</taxon>
        <taxon>Fungi</taxon>
        <taxon>Dikarya</taxon>
        <taxon>Basidiomycota</taxon>
        <taxon>Agaricomycotina</taxon>
        <taxon>Agaricomycetes</taxon>
        <taxon>Agaricomycetidae</taxon>
        <taxon>Agaricales</taxon>
        <taxon>Tricholomatineae</taxon>
        <taxon>Clitocybaceae</taxon>
        <taxon>Collybia</taxon>
    </lineage>
</organism>
<protein>
    <submittedName>
        <fullName evidence="3">Uncharacterized protein</fullName>
    </submittedName>
</protein>
<evidence type="ECO:0000256" key="2">
    <source>
        <dbReference type="SAM" id="Phobius"/>
    </source>
</evidence>
<keyword evidence="4" id="KW-1185">Reference proteome</keyword>
<feature type="compositionally biased region" description="Polar residues" evidence="1">
    <location>
        <begin position="173"/>
        <end position="184"/>
    </location>
</feature>
<keyword evidence="2" id="KW-0812">Transmembrane</keyword>
<feature type="transmembrane region" description="Helical" evidence="2">
    <location>
        <begin position="61"/>
        <end position="84"/>
    </location>
</feature>
<sequence>MATPSAYNNFIHKDHGTSSRMTYTSTRTTQSSGLSTHSKTLTPFVPTLASKMSPSKPPTTLVAGVIVGGTVLILAILAFVIFWIRRQKRSQLESHQRRLVQPFTNWQPPVAHSKDEIQQTNIWRSEELSHNITTLGTIILSLRLSPAPSILSNVEENTSSSAVTNPPPYTPIRKNTSILLQSRT</sequence>
<dbReference type="Proteomes" id="UP000807353">
    <property type="component" value="Unassembled WGS sequence"/>
</dbReference>
<comment type="caution">
    <text evidence="3">The sequence shown here is derived from an EMBL/GenBank/DDBJ whole genome shotgun (WGS) entry which is preliminary data.</text>
</comment>
<keyword evidence="2" id="KW-1133">Transmembrane helix</keyword>
<dbReference type="AlphaFoldDB" id="A0A9P5Y7E2"/>
<keyword evidence="2" id="KW-0472">Membrane</keyword>
<evidence type="ECO:0000256" key="1">
    <source>
        <dbReference type="SAM" id="MobiDB-lite"/>
    </source>
</evidence>
<gene>
    <name evidence="3" type="ORF">BDZ94DRAFT_700817</name>
</gene>
<evidence type="ECO:0000313" key="3">
    <source>
        <dbReference type="EMBL" id="KAF9462676.1"/>
    </source>
</evidence>
<name>A0A9P5Y7E2_9AGAR</name>
<accession>A0A9P5Y7E2</accession>
<feature type="compositionally biased region" description="Polar residues" evidence="1">
    <location>
        <begin position="155"/>
        <end position="164"/>
    </location>
</feature>
<dbReference type="CDD" id="cd12087">
    <property type="entry name" value="TM_EGFR-like"/>
    <property type="match status" value="1"/>
</dbReference>
<reference evidence="3" key="1">
    <citation type="submission" date="2020-11" db="EMBL/GenBank/DDBJ databases">
        <authorList>
            <consortium name="DOE Joint Genome Institute"/>
            <person name="Ahrendt S."/>
            <person name="Riley R."/>
            <person name="Andreopoulos W."/>
            <person name="Labutti K."/>
            <person name="Pangilinan J."/>
            <person name="Ruiz-Duenas F.J."/>
            <person name="Barrasa J.M."/>
            <person name="Sanchez-Garcia M."/>
            <person name="Camarero S."/>
            <person name="Miyauchi S."/>
            <person name="Serrano A."/>
            <person name="Linde D."/>
            <person name="Babiker R."/>
            <person name="Drula E."/>
            <person name="Ayuso-Fernandez I."/>
            <person name="Pacheco R."/>
            <person name="Padilla G."/>
            <person name="Ferreira P."/>
            <person name="Barriuso J."/>
            <person name="Kellner H."/>
            <person name="Castanera R."/>
            <person name="Alfaro M."/>
            <person name="Ramirez L."/>
            <person name="Pisabarro A.G."/>
            <person name="Kuo A."/>
            <person name="Tritt A."/>
            <person name="Lipzen A."/>
            <person name="He G."/>
            <person name="Yan M."/>
            <person name="Ng V."/>
            <person name="Cullen D."/>
            <person name="Martin F."/>
            <person name="Rosso M.-N."/>
            <person name="Henrissat B."/>
            <person name="Hibbett D."/>
            <person name="Martinez A.T."/>
            <person name="Grigoriev I.V."/>
        </authorList>
    </citation>
    <scope>NUCLEOTIDE SEQUENCE</scope>
    <source>
        <strain evidence="3">CBS 247.69</strain>
    </source>
</reference>
<dbReference type="EMBL" id="MU150269">
    <property type="protein sequence ID" value="KAF9462676.1"/>
    <property type="molecule type" value="Genomic_DNA"/>
</dbReference>
<evidence type="ECO:0000313" key="4">
    <source>
        <dbReference type="Proteomes" id="UP000807353"/>
    </source>
</evidence>
<proteinExistence type="predicted"/>
<feature type="region of interest" description="Disordered" evidence="1">
    <location>
        <begin position="155"/>
        <end position="184"/>
    </location>
</feature>